<sequence>MIFSLIVLLFSLAISLGFIHFISQALLYFPWWRGLVQQSGDPLGRHGIAFHDIEFTGFDTNHTVRGWWVPALDKATDEAKENRGITMVVVHGSGKDRYEFFEQIKVFHQEGLSVMVYDSIDGTGRSDSMGRGIGYSYREHKDVRAAIRFVKKAYPQHSEKLILTGMSLGGGSVIIAGAKDKDLIDGVIAESPYAHAGLAWKHNIYRYLAEGVTHFFKWIQPPFDSLIPTNPPEWFVDIVIEYTLRNILRNGGPNMSRDDTPINYVAQISPKPILFIHATQDPVVPYTHSEILFKKAQEPKDFWTINYHIHTTGVHSSSVEAYREKLLTFLKQI</sequence>
<organism evidence="2 3">
    <name type="scientific">Polysphondylium violaceum</name>
    <dbReference type="NCBI Taxonomy" id="133409"/>
    <lineage>
        <taxon>Eukaryota</taxon>
        <taxon>Amoebozoa</taxon>
        <taxon>Evosea</taxon>
        <taxon>Eumycetozoa</taxon>
        <taxon>Dictyostelia</taxon>
        <taxon>Dictyosteliales</taxon>
        <taxon>Dictyosteliaceae</taxon>
        <taxon>Polysphondylium</taxon>
    </lineage>
</organism>
<dbReference type="Gene3D" id="3.40.50.1820">
    <property type="entry name" value="alpha/beta hydrolase"/>
    <property type="match status" value="1"/>
</dbReference>
<evidence type="ECO:0000259" key="1">
    <source>
        <dbReference type="Pfam" id="PF12146"/>
    </source>
</evidence>
<protein>
    <recommendedName>
        <fullName evidence="1">Serine aminopeptidase S33 domain-containing protein</fullName>
    </recommendedName>
</protein>
<keyword evidence="3" id="KW-1185">Reference proteome</keyword>
<evidence type="ECO:0000313" key="3">
    <source>
        <dbReference type="Proteomes" id="UP000695562"/>
    </source>
</evidence>
<dbReference type="PANTHER" id="PTHR43358:SF4">
    <property type="entry name" value="ALPHA_BETA HYDROLASE FOLD-1 DOMAIN-CONTAINING PROTEIN"/>
    <property type="match status" value="1"/>
</dbReference>
<dbReference type="SUPFAM" id="SSF53474">
    <property type="entry name" value="alpha/beta-Hydrolases"/>
    <property type="match status" value="1"/>
</dbReference>
<accession>A0A8J4Q179</accession>
<reference evidence="2" key="1">
    <citation type="submission" date="2020-01" db="EMBL/GenBank/DDBJ databases">
        <title>Development of genomics and gene disruption for Polysphondylium violaceum indicates a role for the polyketide synthase stlB in stalk morphogenesis.</title>
        <authorList>
            <person name="Narita B."/>
            <person name="Kawabe Y."/>
            <person name="Kin K."/>
            <person name="Saito T."/>
            <person name="Gibbs R."/>
            <person name="Kuspa A."/>
            <person name="Muzny D."/>
            <person name="Queller D."/>
            <person name="Richards S."/>
            <person name="Strassman J."/>
            <person name="Sucgang R."/>
            <person name="Worley K."/>
            <person name="Schaap P."/>
        </authorList>
    </citation>
    <scope>NUCLEOTIDE SEQUENCE</scope>
    <source>
        <strain evidence="2">QSvi11</strain>
    </source>
</reference>
<dbReference type="InterPro" id="IPR052920">
    <property type="entry name" value="DNA-binding_regulatory"/>
</dbReference>
<evidence type="ECO:0000313" key="2">
    <source>
        <dbReference type="EMBL" id="KAF2076852.1"/>
    </source>
</evidence>
<dbReference type="AlphaFoldDB" id="A0A8J4Q179"/>
<dbReference type="Proteomes" id="UP000695562">
    <property type="component" value="Unassembled WGS sequence"/>
</dbReference>
<proteinExistence type="predicted"/>
<comment type="caution">
    <text evidence="2">The sequence shown here is derived from an EMBL/GenBank/DDBJ whole genome shotgun (WGS) entry which is preliminary data.</text>
</comment>
<dbReference type="EMBL" id="AJWJ01000046">
    <property type="protein sequence ID" value="KAF2076852.1"/>
    <property type="molecule type" value="Genomic_DNA"/>
</dbReference>
<feature type="domain" description="Serine aminopeptidase S33" evidence="1">
    <location>
        <begin position="86"/>
        <end position="221"/>
    </location>
</feature>
<dbReference type="InterPro" id="IPR029058">
    <property type="entry name" value="AB_hydrolase_fold"/>
</dbReference>
<dbReference type="OrthoDB" id="2498029at2759"/>
<dbReference type="InterPro" id="IPR022742">
    <property type="entry name" value="Hydrolase_4"/>
</dbReference>
<gene>
    <name evidence="2" type="ORF">CYY_001819</name>
</gene>
<dbReference type="PANTHER" id="PTHR43358">
    <property type="entry name" value="ALPHA/BETA-HYDROLASE"/>
    <property type="match status" value="1"/>
</dbReference>
<dbReference type="Pfam" id="PF12146">
    <property type="entry name" value="Hydrolase_4"/>
    <property type="match status" value="1"/>
</dbReference>
<name>A0A8J4Q179_9MYCE</name>